<dbReference type="EMBL" id="DSAC01000095">
    <property type="protein sequence ID" value="HHO74498.1"/>
    <property type="molecule type" value="Genomic_DNA"/>
</dbReference>
<sequence length="453" mass="47457">MKKVWVLAALGLLASCGGGGSGTGGEVKGFYSLSVSLDQSDISSPAVSGSPPDISIPPDTISGKVSLAYSGTSSTPLKGVIKRAQLCIEGRSCYSLSVGGVLTANGNPISFTLSLNDYKFNLPWIAVNPYEDTVLATEEKMVSLPPPGTSLKQEVQYFNTDSTVSLPYVPVVENSLMLIGAGDFSKSYTYGGYTSGRINVYLPKGSDTKNQIKPGSVELTAGTIKCKDDGAGKIVEDVGTSSGACSGSIDYISGLLSFQLTGLSGATDVKIDYVVSGAQRCGDDGNGKLVGDCTGSVDYQTGKVSYRFNDNFVAVPVEVEISWTQKDASGNTITYVLPPPTMAGPYVYQVSGRVVEVYQGTTLLCSNRSASKVCSVSVSNNVVSISFSGGVLPNLSLKYSQDTKVDINPSIDVNTYGRLSSAAVSGYVEVEVKLESGETLRARSPITFRVVPK</sequence>
<organism evidence="1">
    <name type="scientific">Thermocrinis ruber</name>
    <dbReference type="NCBI Taxonomy" id="75906"/>
    <lineage>
        <taxon>Bacteria</taxon>
        <taxon>Pseudomonadati</taxon>
        <taxon>Aquificota</taxon>
        <taxon>Aquificia</taxon>
        <taxon>Aquificales</taxon>
        <taxon>Aquificaceae</taxon>
        <taxon>Thermocrinis</taxon>
    </lineage>
</organism>
<accession>A0A7C5X4R8</accession>
<name>A0A7C5X4R8_9AQUI</name>
<proteinExistence type="predicted"/>
<protein>
    <recommendedName>
        <fullName evidence="2">Lipoprotein</fullName>
    </recommendedName>
</protein>
<evidence type="ECO:0000313" key="1">
    <source>
        <dbReference type="EMBL" id="HHO74498.1"/>
    </source>
</evidence>
<dbReference type="PROSITE" id="PS51257">
    <property type="entry name" value="PROKAR_LIPOPROTEIN"/>
    <property type="match status" value="1"/>
</dbReference>
<dbReference type="AlphaFoldDB" id="A0A7C5X4R8"/>
<gene>
    <name evidence="1" type="ORF">ENN04_07710</name>
</gene>
<reference evidence="1" key="1">
    <citation type="journal article" date="2020" name="mSystems">
        <title>Genome- and Community-Level Interaction Insights into Carbon Utilization and Element Cycling Functions of Hydrothermarchaeota in Hydrothermal Sediment.</title>
        <authorList>
            <person name="Zhou Z."/>
            <person name="Liu Y."/>
            <person name="Xu W."/>
            <person name="Pan J."/>
            <person name="Luo Z.H."/>
            <person name="Li M."/>
        </authorList>
    </citation>
    <scope>NUCLEOTIDE SEQUENCE [LARGE SCALE GENOMIC DNA]</scope>
    <source>
        <strain evidence="1">SpSt-114</strain>
    </source>
</reference>
<comment type="caution">
    <text evidence="1">The sequence shown here is derived from an EMBL/GenBank/DDBJ whole genome shotgun (WGS) entry which is preliminary data.</text>
</comment>
<evidence type="ECO:0008006" key="2">
    <source>
        <dbReference type="Google" id="ProtNLM"/>
    </source>
</evidence>